<dbReference type="Proteomes" id="UP000248806">
    <property type="component" value="Unassembled WGS sequence"/>
</dbReference>
<protein>
    <submittedName>
        <fullName evidence="2">Uncharacterized protein</fullName>
    </submittedName>
</protein>
<keyword evidence="3" id="KW-1185">Reference proteome</keyword>
<reference evidence="2 3" key="1">
    <citation type="submission" date="2018-06" db="EMBL/GenBank/DDBJ databases">
        <title>Genomic Encyclopedia of Archaeal and Bacterial Type Strains, Phase II (KMG-II): from individual species to whole genera.</title>
        <authorList>
            <person name="Goeker M."/>
        </authorList>
    </citation>
    <scope>NUCLEOTIDE SEQUENCE [LARGE SCALE GENOMIC DNA]</scope>
    <source>
        <strain evidence="2 3">ATCC BAA-1881</strain>
    </source>
</reference>
<dbReference type="RefSeq" id="WP_111319771.1">
    <property type="nucleotide sequence ID" value="NZ_BIFX01000001.1"/>
</dbReference>
<dbReference type="AlphaFoldDB" id="A0A326UAU5"/>
<sequence>MSSLMLVCSVCGAANGLSMLRCAPCGESLVTDMPVEPLYKPERLKKLQRRVMLKYAVGGVTVLSVLGGAGYLIYERGVKSFSTLHTIANPRYVT</sequence>
<comment type="caution">
    <text evidence="2">The sequence shown here is derived from an EMBL/GenBank/DDBJ whole genome shotgun (WGS) entry which is preliminary data.</text>
</comment>
<proteinExistence type="predicted"/>
<keyword evidence="1" id="KW-1133">Transmembrane helix</keyword>
<feature type="transmembrane region" description="Helical" evidence="1">
    <location>
        <begin position="55"/>
        <end position="74"/>
    </location>
</feature>
<accession>A0A326UAU5</accession>
<evidence type="ECO:0000256" key="1">
    <source>
        <dbReference type="SAM" id="Phobius"/>
    </source>
</evidence>
<keyword evidence="1" id="KW-0812">Transmembrane</keyword>
<evidence type="ECO:0000313" key="2">
    <source>
        <dbReference type="EMBL" id="PZW34321.1"/>
    </source>
</evidence>
<evidence type="ECO:0000313" key="3">
    <source>
        <dbReference type="Proteomes" id="UP000248806"/>
    </source>
</evidence>
<gene>
    <name evidence="2" type="ORF">EI42_01158</name>
</gene>
<keyword evidence="1" id="KW-0472">Membrane</keyword>
<name>A0A326UAU5_THEHA</name>
<organism evidence="2 3">
    <name type="scientific">Thermosporothrix hazakensis</name>
    <dbReference type="NCBI Taxonomy" id="644383"/>
    <lineage>
        <taxon>Bacteria</taxon>
        <taxon>Bacillati</taxon>
        <taxon>Chloroflexota</taxon>
        <taxon>Ktedonobacteria</taxon>
        <taxon>Ktedonobacterales</taxon>
        <taxon>Thermosporotrichaceae</taxon>
        <taxon>Thermosporothrix</taxon>
    </lineage>
</organism>
<dbReference type="EMBL" id="QKUF01000002">
    <property type="protein sequence ID" value="PZW34321.1"/>
    <property type="molecule type" value="Genomic_DNA"/>
</dbReference>